<protein>
    <submittedName>
        <fullName evidence="2">Uncharacterized protein</fullName>
    </submittedName>
</protein>
<name>A0A2R6WYA3_MARPO</name>
<evidence type="ECO:0000313" key="3">
    <source>
        <dbReference type="Proteomes" id="UP000244005"/>
    </source>
</evidence>
<dbReference type="AlphaFoldDB" id="A0A2R6WYA3"/>
<dbReference type="OMA" id="WKASECS"/>
<feature type="compositionally biased region" description="Basic and acidic residues" evidence="1">
    <location>
        <begin position="78"/>
        <end position="105"/>
    </location>
</feature>
<accession>A0A2R6WYA3</accession>
<organism evidence="2 3">
    <name type="scientific">Marchantia polymorpha</name>
    <name type="common">Common liverwort</name>
    <name type="synonym">Marchantia aquatica</name>
    <dbReference type="NCBI Taxonomy" id="3197"/>
    <lineage>
        <taxon>Eukaryota</taxon>
        <taxon>Viridiplantae</taxon>
        <taxon>Streptophyta</taxon>
        <taxon>Embryophyta</taxon>
        <taxon>Marchantiophyta</taxon>
        <taxon>Marchantiopsida</taxon>
        <taxon>Marchantiidae</taxon>
        <taxon>Marchantiales</taxon>
        <taxon>Marchantiaceae</taxon>
        <taxon>Marchantia</taxon>
    </lineage>
</organism>
<feature type="region of interest" description="Disordered" evidence="1">
    <location>
        <begin position="21"/>
        <end position="105"/>
    </location>
</feature>
<dbReference type="Proteomes" id="UP000244005">
    <property type="component" value="Unassembled WGS sequence"/>
</dbReference>
<feature type="compositionally biased region" description="Basic and acidic residues" evidence="1">
    <location>
        <begin position="205"/>
        <end position="218"/>
    </location>
</feature>
<feature type="compositionally biased region" description="Basic and acidic residues" evidence="1">
    <location>
        <begin position="46"/>
        <end position="70"/>
    </location>
</feature>
<feature type="region of interest" description="Disordered" evidence="1">
    <location>
        <begin position="175"/>
        <end position="243"/>
    </location>
</feature>
<keyword evidence="3" id="KW-1185">Reference proteome</keyword>
<proteinExistence type="predicted"/>
<sequence>MALPLPLPDWWRWDPSVWKRSYGGEQEKQVREEAEAGGGEIEEDDESRKGDEGRKNDCGESKGNLPREEEAAVSGEPPDQRARGEITEKAQRQRRDGTGREVRGGKGEEGWYGMVWCGVVRQARGLGWPGKWKASECSRADSAGGKCLILCLCEEGAPVERVAAHFVGWLHGPQGAAPGTGRQGQASEQAEARGGGGGEGGGVQQRKDRENEREREEGIEVGGGGRRRGHNDAKDAGEEGGNEASLARSLLPLPFSLCVGVEGGRLRQTTSAFESVWLLWASLRAWQSHSRSFSHFIHSQQQELDVCLHS</sequence>
<reference evidence="3" key="1">
    <citation type="journal article" date="2017" name="Cell">
        <title>Insights into land plant evolution garnered from the Marchantia polymorpha genome.</title>
        <authorList>
            <person name="Bowman J.L."/>
            <person name="Kohchi T."/>
            <person name="Yamato K.T."/>
            <person name="Jenkins J."/>
            <person name="Shu S."/>
            <person name="Ishizaki K."/>
            <person name="Yamaoka S."/>
            <person name="Nishihama R."/>
            <person name="Nakamura Y."/>
            <person name="Berger F."/>
            <person name="Adam C."/>
            <person name="Aki S.S."/>
            <person name="Althoff F."/>
            <person name="Araki T."/>
            <person name="Arteaga-Vazquez M.A."/>
            <person name="Balasubrmanian S."/>
            <person name="Barry K."/>
            <person name="Bauer D."/>
            <person name="Boehm C.R."/>
            <person name="Briginshaw L."/>
            <person name="Caballero-Perez J."/>
            <person name="Catarino B."/>
            <person name="Chen F."/>
            <person name="Chiyoda S."/>
            <person name="Chovatia M."/>
            <person name="Davies K.M."/>
            <person name="Delmans M."/>
            <person name="Demura T."/>
            <person name="Dierschke T."/>
            <person name="Dolan L."/>
            <person name="Dorantes-Acosta A.E."/>
            <person name="Eklund D.M."/>
            <person name="Florent S.N."/>
            <person name="Flores-Sandoval E."/>
            <person name="Fujiyama A."/>
            <person name="Fukuzawa H."/>
            <person name="Galik B."/>
            <person name="Grimanelli D."/>
            <person name="Grimwood J."/>
            <person name="Grossniklaus U."/>
            <person name="Hamada T."/>
            <person name="Haseloff J."/>
            <person name="Hetherington A.J."/>
            <person name="Higo A."/>
            <person name="Hirakawa Y."/>
            <person name="Hundley H.N."/>
            <person name="Ikeda Y."/>
            <person name="Inoue K."/>
            <person name="Inoue S.I."/>
            <person name="Ishida S."/>
            <person name="Jia Q."/>
            <person name="Kakita M."/>
            <person name="Kanazawa T."/>
            <person name="Kawai Y."/>
            <person name="Kawashima T."/>
            <person name="Kennedy M."/>
            <person name="Kinose K."/>
            <person name="Kinoshita T."/>
            <person name="Kohara Y."/>
            <person name="Koide E."/>
            <person name="Komatsu K."/>
            <person name="Kopischke S."/>
            <person name="Kubo M."/>
            <person name="Kyozuka J."/>
            <person name="Lagercrantz U."/>
            <person name="Lin S.S."/>
            <person name="Lindquist E."/>
            <person name="Lipzen A.M."/>
            <person name="Lu C.W."/>
            <person name="De Luna E."/>
            <person name="Martienssen R.A."/>
            <person name="Minamino N."/>
            <person name="Mizutani M."/>
            <person name="Mizutani M."/>
            <person name="Mochizuki N."/>
            <person name="Monte I."/>
            <person name="Mosher R."/>
            <person name="Nagasaki H."/>
            <person name="Nakagami H."/>
            <person name="Naramoto S."/>
            <person name="Nishitani K."/>
            <person name="Ohtani M."/>
            <person name="Okamoto T."/>
            <person name="Okumura M."/>
            <person name="Phillips J."/>
            <person name="Pollak B."/>
            <person name="Reinders A."/>
            <person name="Rovekamp M."/>
            <person name="Sano R."/>
            <person name="Sawa S."/>
            <person name="Schmid M.W."/>
            <person name="Shirakawa M."/>
            <person name="Solano R."/>
            <person name="Spunde A."/>
            <person name="Suetsugu N."/>
            <person name="Sugano S."/>
            <person name="Sugiyama A."/>
            <person name="Sun R."/>
            <person name="Suzuki Y."/>
            <person name="Takenaka M."/>
            <person name="Takezawa D."/>
            <person name="Tomogane H."/>
            <person name="Tsuzuki M."/>
            <person name="Ueda T."/>
            <person name="Umeda M."/>
            <person name="Ward J.M."/>
            <person name="Watanabe Y."/>
            <person name="Yazaki K."/>
            <person name="Yokoyama R."/>
            <person name="Yoshitake Y."/>
            <person name="Yotsui I."/>
            <person name="Zachgo S."/>
            <person name="Schmutz J."/>
        </authorList>
    </citation>
    <scope>NUCLEOTIDE SEQUENCE [LARGE SCALE GENOMIC DNA]</scope>
    <source>
        <strain evidence="3">Tak-1</strain>
    </source>
</reference>
<evidence type="ECO:0000256" key="1">
    <source>
        <dbReference type="SAM" id="MobiDB-lite"/>
    </source>
</evidence>
<dbReference type="EMBL" id="KZ772721">
    <property type="protein sequence ID" value="PTQ38838.1"/>
    <property type="molecule type" value="Genomic_DNA"/>
</dbReference>
<gene>
    <name evidence="2" type="ORF">MARPO_0049s0112</name>
</gene>
<feature type="compositionally biased region" description="Gly residues" evidence="1">
    <location>
        <begin position="193"/>
        <end position="203"/>
    </location>
</feature>
<feature type="compositionally biased region" description="Basic and acidic residues" evidence="1">
    <location>
        <begin position="25"/>
        <end position="34"/>
    </location>
</feature>
<evidence type="ECO:0000313" key="2">
    <source>
        <dbReference type="EMBL" id="PTQ38838.1"/>
    </source>
</evidence>